<protein>
    <submittedName>
        <fullName evidence="6">Transcriptional regulator, LacI family</fullName>
    </submittedName>
</protein>
<dbReference type="Gene3D" id="1.10.260.40">
    <property type="entry name" value="lambda repressor-like DNA-binding domains"/>
    <property type="match status" value="1"/>
</dbReference>
<dbReference type="CDD" id="cd01392">
    <property type="entry name" value="HTH_LacI"/>
    <property type="match status" value="1"/>
</dbReference>
<evidence type="ECO:0000256" key="4">
    <source>
        <dbReference type="ARBA" id="ARBA00023163"/>
    </source>
</evidence>
<dbReference type="Pfam" id="PF00356">
    <property type="entry name" value="LacI"/>
    <property type="match status" value="1"/>
</dbReference>
<evidence type="ECO:0000256" key="3">
    <source>
        <dbReference type="ARBA" id="ARBA00023125"/>
    </source>
</evidence>
<keyword evidence="3" id="KW-0238">DNA-binding</keyword>
<reference evidence="6 7" key="1">
    <citation type="submission" date="2016-10" db="EMBL/GenBank/DDBJ databases">
        <authorList>
            <person name="de Groot N.N."/>
        </authorList>
    </citation>
    <scope>NUCLEOTIDE SEQUENCE [LARGE SCALE GENOMIC DNA]</scope>
    <source>
        <strain evidence="6 7">CGMCC 1.9159</strain>
    </source>
</reference>
<dbReference type="SMART" id="SM00354">
    <property type="entry name" value="HTH_LACI"/>
    <property type="match status" value="1"/>
</dbReference>
<dbReference type="Gene3D" id="3.40.50.2300">
    <property type="match status" value="2"/>
</dbReference>
<keyword evidence="1" id="KW-0678">Repressor</keyword>
<dbReference type="InterPro" id="IPR046335">
    <property type="entry name" value="LacI/GalR-like_sensor"/>
</dbReference>
<dbReference type="SUPFAM" id="SSF53822">
    <property type="entry name" value="Periplasmic binding protein-like I"/>
    <property type="match status" value="1"/>
</dbReference>
<dbReference type="RefSeq" id="WP_218118297.1">
    <property type="nucleotide sequence ID" value="NZ_FNGP01000001.1"/>
</dbReference>
<dbReference type="InterPro" id="IPR010982">
    <property type="entry name" value="Lambda_DNA-bd_dom_sf"/>
</dbReference>
<dbReference type="STRING" id="686624.SAMN04488242_0677"/>
<dbReference type="PROSITE" id="PS00356">
    <property type="entry name" value="HTH_LACI_1"/>
    <property type="match status" value="1"/>
</dbReference>
<dbReference type="CDD" id="cd06288">
    <property type="entry name" value="PBP1_sucrose_transcription_regulator"/>
    <property type="match status" value="1"/>
</dbReference>
<dbReference type="AlphaFoldDB" id="A0A1G9I233"/>
<accession>A0A1G9I233</accession>
<dbReference type="PROSITE" id="PS50932">
    <property type="entry name" value="HTH_LACI_2"/>
    <property type="match status" value="1"/>
</dbReference>
<name>A0A1G9I233_9ACTN</name>
<sequence length="340" mass="36493">MNQPTMNDVAAEAGVSQATVSIVLNGSSAGRVSPQTSQRVFEAAKRLGYRTNVHAKVLREGRSRMIGLIGDEVASTEFAGQMILGAQQEAWRRGHVLLTLDTVGDAGLEQAALSMMQSYRVAGVIYASMYHRIVTPPDGLEGVPAVCVNAQDAEGRLTSIFPDEVAGGRAAAEVLLKAGHRRIAMINIAEEGSRLPAASGRQKGFTEVLNDAGVALESRQLRFGTGGYEDGLRFGAELLDQEEAPTAIFCGNDRTALGVYHAARMRNVAIPDDLSLVGFDDQSLLAPMFSPRLTTFELPFVEMGRLAVTEVLKRRTVPKKLTVECSLKERHSVASAKVPA</sequence>
<dbReference type="Proteomes" id="UP000199475">
    <property type="component" value="Unassembled WGS sequence"/>
</dbReference>
<proteinExistence type="predicted"/>
<evidence type="ECO:0000313" key="7">
    <source>
        <dbReference type="Proteomes" id="UP000199475"/>
    </source>
</evidence>
<evidence type="ECO:0000313" key="6">
    <source>
        <dbReference type="EMBL" id="SDL19269.1"/>
    </source>
</evidence>
<evidence type="ECO:0000256" key="2">
    <source>
        <dbReference type="ARBA" id="ARBA00023015"/>
    </source>
</evidence>
<dbReference type="InterPro" id="IPR028082">
    <property type="entry name" value="Peripla_BP_I"/>
</dbReference>
<dbReference type="PANTHER" id="PTHR30146:SF148">
    <property type="entry name" value="HTH-TYPE TRANSCRIPTIONAL REPRESSOR PURR-RELATED"/>
    <property type="match status" value="1"/>
</dbReference>
<dbReference type="Pfam" id="PF13377">
    <property type="entry name" value="Peripla_BP_3"/>
    <property type="match status" value="1"/>
</dbReference>
<dbReference type="InterPro" id="IPR000843">
    <property type="entry name" value="HTH_LacI"/>
</dbReference>
<keyword evidence="7" id="KW-1185">Reference proteome</keyword>
<keyword evidence="2" id="KW-0805">Transcription regulation</keyword>
<feature type="domain" description="HTH lacI-type" evidence="5">
    <location>
        <begin position="4"/>
        <end position="60"/>
    </location>
</feature>
<dbReference type="EMBL" id="FNGP01000001">
    <property type="protein sequence ID" value="SDL19269.1"/>
    <property type="molecule type" value="Genomic_DNA"/>
</dbReference>
<keyword evidence="4" id="KW-0804">Transcription</keyword>
<gene>
    <name evidence="6" type="ORF">SAMN04488242_0677</name>
</gene>
<evidence type="ECO:0000256" key="1">
    <source>
        <dbReference type="ARBA" id="ARBA00022491"/>
    </source>
</evidence>
<organism evidence="6 7">
    <name type="scientific">Tessaracoccus oleiagri</name>
    <dbReference type="NCBI Taxonomy" id="686624"/>
    <lineage>
        <taxon>Bacteria</taxon>
        <taxon>Bacillati</taxon>
        <taxon>Actinomycetota</taxon>
        <taxon>Actinomycetes</taxon>
        <taxon>Propionibacteriales</taxon>
        <taxon>Propionibacteriaceae</taxon>
        <taxon>Tessaracoccus</taxon>
    </lineage>
</organism>
<dbReference type="GO" id="GO:0003700">
    <property type="term" value="F:DNA-binding transcription factor activity"/>
    <property type="evidence" value="ECO:0007669"/>
    <property type="project" value="TreeGrafter"/>
</dbReference>
<dbReference type="GO" id="GO:0000976">
    <property type="term" value="F:transcription cis-regulatory region binding"/>
    <property type="evidence" value="ECO:0007669"/>
    <property type="project" value="TreeGrafter"/>
</dbReference>
<evidence type="ECO:0000259" key="5">
    <source>
        <dbReference type="PROSITE" id="PS50932"/>
    </source>
</evidence>
<dbReference type="PANTHER" id="PTHR30146">
    <property type="entry name" value="LACI-RELATED TRANSCRIPTIONAL REPRESSOR"/>
    <property type="match status" value="1"/>
</dbReference>
<dbReference type="SUPFAM" id="SSF47413">
    <property type="entry name" value="lambda repressor-like DNA-binding domains"/>
    <property type="match status" value="1"/>
</dbReference>